<feature type="transmembrane region" description="Helical" evidence="6">
    <location>
        <begin position="189"/>
        <end position="206"/>
    </location>
</feature>
<dbReference type="PROSITE" id="PS00217">
    <property type="entry name" value="SUGAR_TRANSPORT_2"/>
    <property type="match status" value="1"/>
</dbReference>
<gene>
    <name evidence="8" type="ORF">ACFFP1_21050</name>
</gene>
<accession>A0ABV5Y4N8</accession>
<sequence length="463" mass="50243">MAYTPQNLQPPSVGPGSVYDVTSRIERLPLSKWQVKARVLIGTATFFDAFDALTIAQVLPVLVTAWGLNGGQVGLLISVGYLGQLVGALFFSWIAERFGRLPAMIASIITFSIMSVACTFVWNFESLLLFRAIQGLGLGGQVPIAAVYISEMTKAHGRGKFVLVYELLFSVGVVAAGIVGYWVVPNLGWHYMFIIGAAPIFMVYSIRTRLPESPRWLASKGRNERADQAMSLIESKVEEATGQPLPEPAQGLTVPTQNKKTSWAELFRTPYLKRTLVVWLMWFAAYLVYYGIGTWLPTLYRTVFNLPLEESLRYGLISNAVGFIGTALCAFTIDYVGRKIWFALALAGSAGFLGILALTGAKTPGDVLIYGSGAYFFAAAVGLGLYLYTPELYPTRVRALGVGTATAWLRLASMAGPVIVGTLVTFGLVSVFAIFAIVAVIAAAVVTLFALETKERVLEQLSP</sequence>
<dbReference type="PANTHER" id="PTHR23511:SF34">
    <property type="entry name" value="SYNAPTIC VESICLE GLYCOPROTEIN 2"/>
    <property type="match status" value="1"/>
</dbReference>
<evidence type="ECO:0000256" key="2">
    <source>
        <dbReference type="ARBA" id="ARBA00022448"/>
    </source>
</evidence>
<organism evidence="8 9">
    <name type="scientific">Arthrobacter ramosus</name>
    <dbReference type="NCBI Taxonomy" id="1672"/>
    <lineage>
        <taxon>Bacteria</taxon>
        <taxon>Bacillati</taxon>
        <taxon>Actinomycetota</taxon>
        <taxon>Actinomycetes</taxon>
        <taxon>Micrococcales</taxon>
        <taxon>Micrococcaceae</taxon>
        <taxon>Arthrobacter</taxon>
    </lineage>
</organism>
<comment type="caution">
    <text evidence="8">The sequence shown here is derived from an EMBL/GenBank/DDBJ whole genome shotgun (WGS) entry which is preliminary data.</text>
</comment>
<feature type="transmembrane region" description="Helical" evidence="6">
    <location>
        <begin position="426"/>
        <end position="451"/>
    </location>
</feature>
<dbReference type="SUPFAM" id="SSF103473">
    <property type="entry name" value="MFS general substrate transporter"/>
    <property type="match status" value="1"/>
</dbReference>
<dbReference type="InterPro" id="IPR005828">
    <property type="entry name" value="MFS_sugar_transport-like"/>
</dbReference>
<dbReference type="Pfam" id="PF00083">
    <property type="entry name" value="Sugar_tr"/>
    <property type="match status" value="1"/>
</dbReference>
<dbReference type="EMBL" id="JBHMBC010000039">
    <property type="protein sequence ID" value="MFB9821966.1"/>
    <property type="molecule type" value="Genomic_DNA"/>
</dbReference>
<feature type="transmembrane region" description="Helical" evidence="6">
    <location>
        <begin position="276"/>
        <end position="292"/>
    </location>
</feature>
<evidence type="ECO:0000313" key="8">
    <source>
        <dbReference type="EMBL" id="MFB9821966.1"/>
    </source>
</evidence>
<dbReference type="Gene3D" id="1.20.1250.20">
    <property type="entry name" value="MFS general substrate transporter like domains"/>
    <property type="match status" value="1"/>
</dbReference>
<dbReference type="InterPro" id="IPR020846">
    <property type="entry name" value="MFS_dom"/>
</dbReference>
<reference evidence="8 9" key="1">
    <citation type="submission" date="2024-09" db="EMBL/GenBank/DDBJ databases">
        <authorList>
            <person name="Sun Q."/>
            <person name="Mori K."/>
        </authorList>
    </citation>
    <scope>NUCLEOTIDE SEQUENCE [LARGE SCALE GENOMIC DNA]</scope>
    <source>
        <strain evidence="8 9">JCM 1334</strain>
    </source>
</reference>
<dbReference type="PROSITE" id="PS50850">
    <property type="entry name" value="MFS"/>
    <property type="match status" value="1"/>
</dbReference>
<evidence type="ECO:0000256" key="1">
    <source>
        <dbReference type="ARBA" id="ARBA00004651"/>
    </source>
</evidence>
<protein>
    <submittedName>
        <fullName evidence="8">MFS transporter</fullName>
    </submittedName>
</protein>
<feature type="transmembrane region" description="Helical" evidence="6">
    <location>
        <begin position="128"/>
        <end position="149"/>
    </location>
</feature>
<evidence type="ECO:0000256" key="5">
    <source>
        <dbReference type="ARBA" id="ARBA00023136"/>
    </source>
</evidence>
<dbReference type="InterPro" id="IPR036259">
    <property type="entry name" value="MFS_trans_sf"/>
</dbReference>
<keyword evidence="3 6" id="KW-0812">Transmembrane</keyword>
<feature type="transmembrane region" description="Helical" evidence="6">
    <location>
        <begin position="312"/>
        <end position="333"/>
    </location>
</feature>
<proteinExistence type="predicted"/>
<feature type="transmembrane region" description="Helical" evidence="6">
    <location>
        <begin position="101"/>
        <end position="122"/>
    </location>
</feature>
<evidence type="ECO:0000313" key="9">
    <source>
        <dbReference type="Proteomes" id="UP001589702"/>
    </source>
</evidence>
<feature type="transmembrane region" description="Helical" evidence="6">
    <location>
        <begin position="73"/>
        <end position="94"/>
    </location>
</feature>
<dbReference type="Proteomes" id="UP001589702">
    <property type="component" value="Unassembled WGS sequence"/>
</dbReference>
<feature type="transmembrane region" description="Helical" evidence="6">
    <location>
        <begin position="400"/>
        <end position="420"/>
    </location>
</feature>
<evidence type="ECO:0000256" key="3">
    <source>
        <dbReference type="ARBA" id="ARBA00022692"/>
    </source>
</evidence>
<keyword evidence="5 6" id="KW-0472">Membrane</keyword>
<evidence type="ECO:0000259" key="7">
    <source>
        <dbReference type="PROSITE" id="PS50850"/>
    </source>
</evidence>
<feature type="transmembrane region" description="Helical" evidence="6">
    <location>
        <begin position="367"/>
        <end position="388"/>
    </location>
</feature>
<dbReference type="CDD" id="cd17316">
    <property type="entry name" value="MFS_SV2_like"/>
    <property type="match status" value="1"/>
</dbReference>
<dbReference type="InterPro" id="IPR005829">
    <property type="entry name" value="Sugar_transporter_CS"/>
</dbReference>
<dbReference type="PANTHER" id="PTHR23511">
    <property type="entry name" value="SYNAPTIC VESICLE GLYCOPROTEIN 2"/>
    <property type="match status" value="1"/>
</dbReference>
<comment type="subcellular location">
    <subcellularLocation>
        <location evidence="1">Cell membrane</location>
        <topology evidence="1">Multi-pass membrane protein</topology>
    </subcellularLocation>
</comment>
<evidence type="ECO:0000256" key="4">
    <source>
        <dbReference type="ARBA" id="ARBA00022989"/>
    </source>
</evidence>
<keyword evidence="9" id="KW-1185">Reference proteome</keyword>
<dbReference type="RefSeq" id="WP_234750332.1">
    <property type="nucleotide sequence ID" value="NZ_BAAAWN010000001.1"/>
</dbReference>
<feature type="transmembrane region" description="Helical" evidence="6">
    <location>
        <begin position="161"/>
        <end position="183"/>
    </location>
</feature>
<feature type="domain" description="Major facilitator superfamily (MFS) profile" evidence="7">
    <location>
        <begin position="37"/>
        <end position="454"/>
    </location>
</feature>
<evidence type="ECO:0000256" key="6">
    <source>
        <dbReference type="SAM" id="Phobius"/>
    </source>
</evidence>
<feature type="transmembrane region" description="Helical" evidence="6">
    <location>
        <begin position="340"/>
        <end position="361"/>
    </location>
</feature>
<keyword evidence="2" id="KW-0813">Transport</keyword>
<feature type="transmembrane region" description="Helical" evidence="6">
    <location>
        <begin position="39"/>
        <end position="67"/>
    </location>
</feature>
<keyword evidence="4 6" id="KW-1133">Transmembrane helix</keyword>
<name>A0ABV5Y4N8_ARTRM</name>